<keyword evidence="4" id="KW-1185">Reference proteome</keyword>
<dbReference type="HOGENOM" id="CLU_070456_1_2_11"/>
<evidence type="ECO:0000313" key="4">
    <source>
        <dbReference type="Proteomes" id="UP000004184"/>
    </source>
</evidence>
<dbReference type="Pfam" id="PF00975">
    <property type="entry name" value="Thioesterase"/>
    <property type="match status" value="1"/>
</dbReference>
<dbReference type="GO" id="GO:0008610">
    <property type="term" value="P:lipid biosynthetic process"/>
    <property type="evidence" value="ECO:0007669"/>
    <property type="project" value="TreeGrafter"/>
</dbReference>
<reference evidence="4" key="1">
    <citation type="submission" date="2009-02" db="EMBL/GenBank/DDBJ databases">
        <title>Annotation of Streptomyces viridochromogenes strain DSM 40736.</title>
        <authorList>
            <consortium name="The Broad Institute Genome Sequencing Platform"/>
            <consortium name="Broad Institute Microbial Sequencing Center"/>
            <person name="Fischbach M."/>
            <person name="Godfrey P."/>
            <person name="Ward D."/>
            <person name="Young S."/>
            <person name="Zeng Q."/>
            <person name="Koehrsen M."/>
            <person name="Alvarado L."/>
            <person name="Berlin A.M."/>
            <person name="Bochicchio J."/>
            <person name="Borenstein D."/>
            <person name="Chapman S.B."/>
            <person name="Chen Z."/>
            <person name="Engels R."/>
            <person name="Freedman E."/>
            <person name="Gellesch M."/>
            <person name="Goldberg J."/>
            <person name="Griggs A."/>
            <person name="Gujja S."/>
            <person name="Heilman E.R."/>
            <person name="Heiman D.I."/>
            <person name="Hepburn T.A."/>
            <person name="Howarth C."/>
            <person name="Jen D."/>
            <person name="Larson L."/>
            <person name="Lewis B."/>
            <person name="Mehta T."/>
            <person name="Park D."/>
            <person name="Pearson M."/>
            <person name="Richards J."/>
            <person name="Roberts A."/>
            <person name="Saif S."/>
            <person name="Shea T.D."/>
            <person name="Shenoy N."/>
            <person name="Sisk P."/>
            <person name="Stolte C."/>
            <person name="Sykes S.N."/>
            <person name="Thomson T."/>
            <person name="Walk T."/>
            <person name="White J."/>
            <person name="Yandava C."/>
            <person name="Straight P."/>
            <person name="Clardy J."/>
            <person name="Hung D."/>
            <person name="Kolter R."/>
            <person name="Mekalanos J."/>
            <person name="Walker S."/>
            <person name="Walsh C.T."/>
            <person name="Wieland-Brown L.C."/>
            <person name="Haas B."/>
            <person name="Nusbaum C."/>
            <person name="Birren B."/>
        </authorList>
    </citation>
    <scope>NUCLEOTIDE SEQUENCE [LARGE SCALE GENOMIC DNA]</scope>
    <source>
        <strain evidence="4">DSM 40736 / JCM 4977 / BCRC 1201 / Tue 494</strain>
    </source>
</reference>
<dbReference type="ESTHER" id="strvr-q5iw45">
    <property type="family name" value="Thioesterase"/>
</dbReference>
<dbReference type="RefSeq" id="WP_003988624.1">
    <property type="nucleotide sequence ID" value="NZ_GG657757.1"/>
</dbReference>
<accession>D9XF30</accession>
<evidence type="ECO:0000259" key="2">
    <source>
        <dbReference type="Pfam" id="PF00975"/>
    </source>
</evidence>
<gene>
    <name evidence="3" type="ORF">SSQG_01027</name>
</gene>
<dbReference type="eggNOG" id="COG3208">
    <property type="taxonomic scope" value="Bacteria"/>
</dbReference>
<dbReference type="InterPro" id="IPR029058">
    <property type="entry name" value="AB_hydrolase_fold"/>
</dbReference>
<dbReference type="AlphaFoldDB" id="D9XF30"/>
<dbReference type="PANTHER" id="PTHR11487:SF0">
    <property type="entry name" value="S-ACYL FATTY ACID SYNTHASE THIOESTERASE, MEDIUM CHAIN"/>
    <property type="match status" value="1"/>
</dbReference>
<dbReference type="Gene3D" id="3.40.50.1820">
    <property type="entry name" value="alpha/beta hydrolase"/>
    <property type="match status" value="1"/>
</dbReference>
<dbReference type="InterPro" id="IPR001031">
    <property type="entry name" value="Thioesterase"/>
</dbReference>
<dbReference type="SUPFAM" id="SSF53474">
    <property type="entry name" value="alpha/beta-Hydrolases"/>
    <property type="match status" value="1"/>
</dbReference>
<proteinExistence type="inferred from homology"/>
<dbReference type="OrthoDB" id="8480037at2"/>
<comment type="similarity">
    <text evidence="1">Belongs to the thioesterase family.</text>
</comment>
<dbReference type="PANTHER" id="PTHR11487">
    <property type="entry name" value="THIOESTERASE"/>
    <property type="match status" value="1"/>
</dbReference>
<evidence type="ECO:0000313" key="3">
    <source>
        <dbReference type="EMBL" id="EFL30509.1"/>
    </source>
</evidence>
<evidence type="ECO:0000256" key="1">
    <source>
        <dbReference type="ARBA" id="ARBA00007169"/>
    </source>
</evidence>
<dbReference type="STRING" id="591159.SSQG_01027"/>
<dbReference type="EMBL" id="GG657757">
    <property type="protein sequence ID" value="EFL30509.1"/>
    <property type="molecule type" value="Genomic_DNA"/>
</dbReference>
<dbReference type="Proteomes" id="UP000004184">
    <property type="component" value="Unassembled WGS sequence"/>
</dbReference>
<feature type="domain" description="Thioesterase" evidence="2">
    <location>
        <begin position="16"/>
        <end position="238"/>
    </location>
</feature>
<dbReference type="InterPro" id="IPR012223">
    <property type="entry name" value="TEII"/>
</dbReference>
<protein>
    <submittedName>
        <fullName evidence="3">Thioesterase 1</fullName>
    </submittedName>
</protein>
<sequence length="253" mass="27674">MTDWIQSAEAPRAVARVVCLSRAGGSARDFDQWRKPLGEEIEMCAVQLPGRLDRFHEEPLSDLHRIAEEVADALTTLSPRPYLLFGDCMGALVAFETASALRRLGAAAPASLVVASYPAPDRMRTQRPYSDGSAEDLRERLREVGGVPPAVLDEDELFELMLPMLRADFAAFEGYRYRETEPLASGIHALVGADDPYVTVADLHGWRPHTTGEFTARALTGGHFFLHESDEAVSLVRDLALDAARSPEPGSTA</sequence>
<organism evidence="3 4">
    <name type="scientific">Streptomyces viridochromogenes (strain DSM 40736 / JCM 4977 / BCRC 1201 / Tue 494)</name>
    <dbReference type="NCBI Taxonomy" id="591159"/>
    <lineage>
        <taxon>Bacteria</taxon>
        <taxon>Bacillati</taxon>
        <taxon>Actinomycetota</taxon>
        <taxon>Actinomycetes</taxon>
        <taxon>Kitasatosporales</taxon>
        <taxon>Streptomycetaceae</taxon>
        <taxon>Streptomyces</taxon>
    </lineage>
</organism>
<name>D9XF30_STRVT</name>